<dbReference type="InterPro" id="IPR008928">
    <property type="entry name" value="6-hairpin_glycosidase_sf"/>
</dbReference>
<dbReference type="Proteomes" id="UP000199514">
    <property type="component" value="Unassembled WGS sequence"/>
</dbReference>
<proteinExistence type="predicted"/>
<organism evidence="3 4">
    <name type="scientific">Flexibacter flexilis DSM 6793</name>
    <dbReference type="NCBI Taxonomy" id="927664"/>
    <lineage>
        <taxon>Bacteria</taxon>
        <taxon>Pseudomonadati</taxon>
        <taxon>Bacteroidota</taxon>
        <taxon>Cytophagia</taxon>
        <taxon>Cytophagales</taxon>
        <taxon>Flexibacteraceae</taxon>
        <taxon>Flexibacter</taxon>
    </lineage>
</organism>
<evidence type="ECO:0000256" key="1">
    <source>
        <dbReference type="SAM" id="SignalP"/>
    </source>
</evidence>
<feature type="domain" description="Mannosylglycerate hydrolase MGH1-like glycoside hydrolase" evidence="2">
    <location>
        <begin position="270"/>
        <end position="575"/>
    </location>
</feature>
<evidence type="ECO:0000313" key="4">
    <source>
        <dbReference type="Proteomes" id="UP000199514"/>
    </source>
</evidence>
<dbReference type="Gene3D" id="1.50.10.10">
    <property type="match status" value="1"/>
</dbReference>
<sequence>MKQLLKSIALAIAFPTAAMAQQSTPIFQSEHFSLYANKIVQEKNEAKAISPLQLNSNYKSPLEGRMSRRISFKFAINGLDNEQGFGIDHHLVLLPKNNKVESIVYIFGEKDSQKAVIPAGVSDVLEPNTELTLRLDMRHVLASFKEKGFYQTHDGSQIAASDFKGVWVAGNAQPLNWDFGQPELQKHLQLQDPDGDGIYQIKLVFNKVEKPLKPLPIPSRTVKADLSKFPQYQSPQLLSDALYNMSLEEMQQNIRADGALMAGAKWEGVWTRDVSYSIILALAIADPEAAKRSLMQKLTADWRIIQDTGTGGSWPISSDRMIWALAAWEIYKVTGDKAWLSQAYSIIQNSVKADLATLANPQTGLFYGESSFMDWREQSYPAWADPRDIYKSQCLSTNIIHYQTYKVLASIAFEKGDTLLNQYNKIADSLQRSINTHLWNPKTGYYGQYLYGRNYLSLSPRSEALGEALAILSGVAPQDKQASIIQNTPVMEYGVPCMYPQVAEQSPYHNDAVWPFVQAYYMWAAADLKQGKAVEHSIASIYRQAALFLTNKENLVASTGDYLGTAINSDRQLWSVAANLSVVYRVFFGLRFNSDQLYFAPIVPKAWAGTRTLKGLKYCKSTLNITVKGFGSKIKTITMDGKSLPRPELDNTLQGTHNIVIELDNTDVPKGSQNIVKPLTSPATPHVLRNGKQIVWAAVPEATEYQVFINGKKVATQTQTSYNLDGDGEYQVLAVAKGADSFLSEPISNYEARNFFVQKYAGGALDIQFKVEKDGIYWLDFFYANGNGPINTDNKCAIRSVLVDGARQGAAVFPQRGSNDWTSKGFSNALPVKLTEGQHTLRLELQLTDANMNESQINEAHIEYLRVSQ</sequence>
<dbReference type="Pfam" id="PF22422">
    <property type="entry name" value="MGH1-like_GH"/>
    <property type="match status" value="1"/>
</dbReference>
<evidence type="ECO:0000313" key="3">
    <source>
        <dbReference type="EMBL" id="SFC18900.1"/>
    </source>
</evidence>
<name>A0A1I1HCQ1_9BACT</name>
<dbReference type="SUPFAM" id="SSF48208">
    <property type="entry name" value="Six-hairpin glycosidases"/>
    <property type="match status" value="1"/>
</dbReference>
<accession>A0A1I1HCQ1</accession>
<dbReference type="AlphaFoldDB" id="A0A1I1HCQ1"/>
<dbReference type="InterPro" id="IPR012341">
    <property type="entry name" value="6hp_glycosidase-like_sf"/>
</dbReference>
<dbReference type="PANTHER" id="PTHR34987">
    <property type="entry name" value="C, PUTATIVE (AFU_ORTHOLOGUE AFUA_3G02880)-RELATED"/>
    <property type="match status" value="1"/>
</dbReference>
<dbReference type="RefSeq" id="WP_091510129.1">
    <property type="nucleotide sequence ID" value="NZ_FOLE01000003.1"/>
</dbReference>
<dbReference type="OrthoDB" id="49490at2"/>
<dbReference type="STRING" id="927664.SAMN05421780_103209"/>
<feature type="chain" id="PRO_5011738614" description="Mannosylglycerate hydrolase MGH1-like glycoside hydrolase domain-containing protein" evidence="1">
    <location>
        <begin position="21"/>
        <end position="869"/>
    </location>
</feature>
<keyword evidence="4" id="KW-1185">Reference proteome</keyword>
<dbReference type="Gene3D" id="2.60.120.260">
    <property type="entry name" value="Galactose-binding domain-like"/>
    <property type="match status" value="1"/>
</dbReference>
<dbReference type="Gene3D" id="2.60.420.10">
    <property type="entry name" value="Maltose phosphorylase, domain 3"/>
    <property type="match status" value="1"/>
</dbReference>
<keyword evidence="1" id="KW-0732">Signal</keyword>
<dbReference type="PANTHER" id="PTHR34987:SF6">
    <property type="entry name" value="ALPHA-L-RHAMNOSIDASE SIX-HAIRPIN GLYCOSIDASE DOMAIN-CONTAINING PROTEIN"/>
    <property type="match status" value="1"/>
</dbReference>
<protein>
    <recommendedName>
        <fullName evidence="2">Mannosylglycerate hydrolase MGH1-like glycoside hydrolase domain-containing protein</fullName>
    </recommendedName>
</protein>
<dbReference type="GO" id="GO:0005975">
    <property type="term" value="P:carbohydrate metabolic process"/>
    <property type="evidence" value="ECO:0007669"/>
    <property type="project" value="InterPro"/>
</dbReference>
<evidence type="ECO:0000259" key="2">
    <source>
        <dbReference type="Pfam" id="PF22422"/>
    </source>
</evidence>
<gene>
    <name evidence="3" type="ORF">SAMN05421780_103209</name>
</gene>
<dbReference type="EMBL" id="FOLE01000003">
    <property type="protein sequence ID" value="SFC18900.1"/>
    <property type="molecule type" value="Genomic_DNA"/>
</dbReference>
<reference evidence="3 4" key="1">
    <citation type="submission" date="2016-10" db="EMBL/GenBank/DDBJ databases">
        <authorList>
            <person name="de Groot N.N."/>
        </authorList>
    </citation>
    <scope>NUCLEOTIDE SEQUENCE [LARGE SCALE GENOMIC DNA]</scope>
    <source>
        <strain evidence="3 4">DSM 6793</strain>
    </source>
</reference>
<dbReference type="InterPro" id="IPR054491">
    <property type="entry name" value="MGH1-like_GH"/>
</dbReference>
<feature type="signal peptide" evidence="1">
    <location>
        <begin position="1"/>
        <end position="20"/>
    </location>
</feature>